<evidence type="ECO:0000313" key="2">
    <source>
        <dbReference type="Proteomes" id="UP000619479"/>
    </source>
</evidence>
<keyword evidence="2" id="KW-1185">Reference proteome</keyword>
<protein>
    <recommendedName>
        <fullName evidence="3">DUF1963 domain-containing protein</fullName>
    </recommendedName>
</protein>
<gene>
    <name evidence="1" type="ORF">Acy02nite_86730</name>
</gene>
<dbReference type="InterPro" id="IPR015315">
    <property type="entry name" value="DUF1963"/>
</dbReference>
<dbReference type="SUPFAM" id="SSF103032">
    <property type="entry name" value="Hypothetical protein YwqG"/>
    <property type="match status" value="1"/>
</dbReference>
<reference evidence="1" key="1">
    <citation type="submission" date="2021-01" db="EMBL/GenBank/DDBJ databases">
        <title>Whole genome shotgun sequence of Actinoplanes cyaneus NBRC 14990.</title>
        <authorList>
            <person name="Komaki H."/>
            <person name="Tamura T."/>
        </authorList>
    </citation>
    <scope>NUCLEOTIDE SEQUENCE</scope>
    <source>
        <strain evidence="1">NBRC 14990</strain>
    </source>
</reference>
<accession>A0A919M9E8</accession>
<proteinExistence type="predicted"/>
<dbReference type="Pfam" id="PF09234">
    <property type="entry name" value="DUF1963"/>
    <property type="match status" value="1"/>
</dbReference>
<name>A0A919M9E8_9ACTN</name>
<dbReference type="EMBL" id="BOMH01000082">
    <property type="protein sequence ID" value="GID70792.1"/>
    <property type="molecule type" value="Genomic_DNA"/>
</dbReference>
<dbReference type="InterPro" id="IPR035948">
    <property type="entry name" value="YwqG-like_sf"/>
</dbReference>
<dbReference type="AlphaFoldDB" id="A0A919M9E8"/>
<evidence type="ECO:0000313" key="1">
    <source>
        <dbReference type="EMBL" id="GID70792.1"/>
    </source>
</evidence>
<dbReference type="PANTHER" id="PTHR36436">
    <property type="entry name" value="SLL5081 PROTEIN"/>
    <property type="match status" value="1"/>
</dbReference>
<comment type="caution">
    <text evidence="1">The sequence shown here is derived from an EMBL/GenBank/DDBJ whole genome shotgun (WGS) entry which is preliminary data.</text>
</comment>
<dbReference type="Gene3D" id="2.30.320.10">
    <property type="entry name" value="YwqG-like"/>
    <property type="match status" value="1"/>
</dbReference>
<dbReference type="Proteomes" id="UP000619479">
    <property type="component" value="Unassembled WGS sequence"/>
</dbReference>
<organism evidence="1 2">
    <name type="scientific">Actinoplanes cyaneus</name>
    <dbReference type="NCBI Taxonomy" id="52696"/>
    <lineage>
        <taxon>Bacteria</taxon>
        <taxon>Bacillati</taxon>
        <taxon>Actinomycetota</taxon>
        <taxon>Actinomycetes</taxon>
        <taxon>Micromonosporales</taxon>
        <taxon>Micromonosporaceae</taxon>
        <taxon>Actinoplanes</taxon>
    </lineage>
</organism>
<dbReference type="PANTHER" id="PTHR36436:SF6">
    <property type="entry name" value="SLL5081 PROTEIN"/>
    <property type="match status" value="1"/>
</dbReference>
<evidence type="ECO:0008006" key="3">
    <source>
        <dbReference type="Google" id="ProtNLM"/>
    </source>
</evidence>
<sequence length="210" mass="23291">MSRLDIALPDSGTLLLFRSEPEYDFTVSARQSMRSLLTAQAQAARVVYVTAATTTAVQEAPQDAETYRAVPLAAELIMTGPDWDHPALATAVSDLSDADQAFMADPFKSDPFRMEMSTMIEHPRHRLGGYAKPVQGSVEMEAALQRQGNFEYPDPSLHEEAQKWISLVQIDSDDDARMQWGDCGCLYWLMQADDLAAGRFDQAAFTFQSS</sequence>